<evidence type="ECO:0000313" key="4">
    <source>
        <dbReference type="Proteomes" id="UP000003494"/>
    </source>
</evidence>
<dbReference type="eggNOG" id="COG3689">
    <property type="taxonomic scope" value="Bacteria"/>
</dbReference>
<name>C4G8Q4_9FIRM</name>
<evidence type="ECO:0000259" key="1">
    <source>
        <dbReference type="Pfam" id="PF02492"/>
    </source>
</evidence>
<dbReference type="Gene3D" id="3.40.50.300">
    <property type="entry name" value="P-loop containing nucleotide triphosphate hydrolases"/>
    <property type="match status" value="1"/>
</dbReference>
<sequence>MATEIPVYFFSGFMDSGKTSLIRETLFENNFTENGSRLLLIACEDGDEEYDEAKLASIGGELVWIEKEEDFTYEKLVELNAQYKPDLVFIEYNGTWETGPVYEMRLPAGWIIVQSLATVDAGTFEMYQLNMRAMIMEQLFHADVVIFNRCDDKTPKTKFRAAVKAVNRKAQLVYERADGSVDEAEEALPFDLNADPLEITDADYALWFMDCMDHPDKYDGKRVHFTALVYNPQEGEGRNRRNVFVPGRFAMTCCIEDVQFLGMKAKYDKAYEIQHKSWIDLTAEIRYEFAKEYSGKGPVLYPVSIKSADRPEDELVYFS</sequence>
<evidence type="ECO:0000259" key="2">
    <source>
        <dbReference type="Pfam" id="PF21537"/>
    </source>
</evidence>
<dbReference type="RefSeq" id="WP_006905389.1">
    <property type="nucleotide sequence ID" value="NZ_GG665866.1"/>
</dbReference>
<reference evidence="3" key="1">
    <citation type="submission" date="2009-04" db="EMBL/GenBank/DDBJ databases">
        <authorList>
            <person name="Weinstock G."/>
            <person name="Sodergren E."/>
            <person name="Clifton S."/>
            <person name="Fulton L."/>
            <person name="Fulton B."/>
            <person name="Courtney L."/>
            <person name="Fronick C."/>
            <person name="Harrison M."/>
            <person name="Strong C."/>
            <person name="Farmer C."/>
            <person name="Delahaunty K."/>
            <person name="Markovic C."/>
            <person name="Hall O."/>
            <person name="Minx P."/>
            <person name="Tomlinson C."/>
            <person name="Mitreva M."/>
            <person name="Nelson J."/>
            <person name="Hou S."/>
            <person name="Wollam A."/>
            <person name="Pepin K.H."/>
            <person name="Johnson M."/>
            <person name="Bhonagiri V."/>
            <person name="Nash W.E."/>
            <person name="Warren W."/>
            <person name="Chinwalla A."/>
            <person name="Mardis E.R."/>
            <person name="Wilson R.K."/>
        </authorList>
    </citation>
    <scope>NUCLEOTIDE SEQUENCE [LARGE SCALE GENOMIC DNA]</scope>
    <source>
        <strain evidence="3">DSM 14600</strain>
    </source>
</reference>
<accession>C4G8Q4</accession>
<dbReference type="HOGENOM" id="CLU_890739_0_0_9"/>
<protein>
    <submittedName>
        <fullName evidence="3">TIGR03943 family protein</fullName>
    </submittedName>
</protein>
<feature type="domain" description="DUF1980" evidence="2">
    <location>
        <begin position="182"/>
        <end position="317"/>
    </location>
</feature>
<dbReference type="SUPFAM" id="SSF52540">
    <property type="entry name" value="P-loop containing nucleoside triphosphate hydrolases"/>
    <property type="match status" value="1"/>
</dbReference>
<gene>
    <name evidence="3" type="ORF">GCWU000342_00351</name>
</gene>
<keyword evidence="4" id="KW-1185">Reference proteome</keyword>
<feature type="domain" description="CobW/HypB/UreG nucleotide-binding" evidence="1">
    <location>
        <begin position="6"/>
        <end position="172"/>
    </location>
</feature>
<dbReference type="InterPro" id="IPR027417">
    <property type="entry name" value="P-loop_NTPase"/>
</dbReference>
<dbReference type="Pfam" id="PF21537">
    <property type="entry name" value="DUF1980_C"/>
    <property type="match status" value="1"/>
</dbReference>
<comment type="caution">
    <text evidence="3">The sequence shown here is derived from an EMBL/GenBank/DDBJ whole genome shotgun (WGS) entry which is preliminary data.</text>
</comment>
<dbReference type="eggNOG" id="COG0523">
    <property type="taxonomic scope" value="Bacteria"/>
</dbReference>
<dbReference type="InterPro" id="IPR003495">
    <property type="entry name" value="CobW/HypB/UreG_nucleotide-bd"/>
</dbReference>
<organism evidence="3 4">
    <name type="scientific">Shuttleworthella satelles DSM 14600</name>
    <dbReference type="NCBI Taxonomy" id="626523"/>
    <lineage>
        <taxon>Bacteria</taxon>
        <taxon>Bacillati</taxon>
        <taxon>Bacillota</taxon>
        <taxon>Clostridia</taxon>
        <taxon>Lachnospirales</taxon>
        <taxon>Lachnospiraceae</taxon>
        <taxon>Shuttleworthella</taxon>
    </lineage>
</organism>
<dbReference type="PANTHER" id="PTHR40047:SF1">
    <property type="entry name" value="UPF0703 PROTEIN YCGQ"/>
    <property type="match status" value="1"/>
</dbReference>
<dbReference type="Pfam" id="PF02492">
    <property type="entry name" value="cobW"/>
    <property type="match status" value="1"/>
</dbReference>
<dbReference type="InterPro" id="IPR048447">
    <property type="entry name" value="DUF1980_C"/>
</dbReference>
<dbReference type="AlphaFoldDB" id="C4G8Q4"/>
<evidence type="ECO:0000313" key="3">
    <source>
        <dbReference type="EMBL" id="EEP29001.1"/>
    </source>
</evidence>
<dbReference type="EMBL" id="ACIP02000001">
    <property type="protein sequence ID" value="EEP29001.1"/>
    <property type="molecule type" value="Genomic_DNA"/>
</dbReference>
<dbReference type="InterPro" id="IPR052955">
    <property type="entry name" value="UPF0703_membrane_permease"/>
</dbReference>
<proteinExistence type="predicted"/>
<dbReference type="STRING" id="626523.GCWU000342_00351"/>
<dbReference type="Proteomes" id="UP000003494">
    <property type="component" value="Unassembled WGS sequence"/>
</dbReference>
<dbReference type="PANTHER" id="PTHR40047">
    <property type="entry name" value="UPF0703 PROTEIN YCGQ"/>
    <property type="match status" value="1"/>
</dbReference>